<dbReference type="Gene3D" id="1.20.58.1210">
    <property type="entry name" value="Exo84p, N-terminal helical domain"/>
    <property type="match status" value="1"/>
</dbReference>
<dbReference type="InterPro" id="IPR033961">
    <property type="entry name" value="Exo84"/>
</dbReference>
<dbReference type="Gene3D" id="1.20.58.1220">
    <property type="entry name" value="Exo84p, C-terminal helical domain"/>
    <property type="match status" value="1"/>
</dbReference>
<dbReference type="GO" id="GO:0006893">
    <property type="term" value="P:Golgi to plasma membrane transport"/>
    <property type="evidence" value="ECO:0007669"/>
    <property type="project" value="TreeGrafter"/>
</dbReference>
<dbReference type="GO" id="GO:0015031">
    <property type="term" value="P:protein transport"/>
    <property type="evidence" value="ECO:0007669"/>
    <property type="project" value="UniProtKB-KW"/>
</dbReference>
<name>A0A8X7T8P8_CANPA</name>
<gene>
    <name evidence="10" type="ORF">FOB60_004928</name>
</gene>
<accession>A0A8X7T8P8</accession>
<evidence type="ECO:0000256" key="1">
    <source>
        <dbReference type="ARBA" id="ARBA00004398"/>
    </source>
</evidence>
<feature type="compositionally biased region" description="Basic and acidic residues" evidence="8">
    <location>
        <begin position="437"/>
        <end position="451"/>
    </location>
</feature>
<evidence type="ECO:0000256" key="8">
    <source>
        <dbReference type="SAM" id="MobiDB-lite"/>
    </source>
</evidence>
<dbReference type="InterPro" id="IPR032403">
    <property type="entry name" value="Exo84_C"/>
</dbReference>
<evidence type="ECO:0000256" key="3">
    <source>
        <dbReference type="ARBA" id="ARBA00021269"/>
    </source>
</evidence>
<evidence type="ECO:0000256" key="2">
    <source>
        <dbReference type="ARBA" id="ARBA00007210"/>
    </source>
</evidence>
<dbReference type="GO" id="GO:0006887">
    <property type="term" value="P:exocytosis"/>
    <property type="evidence" value="ECO:0007669"/>
    <property type="project" value="UniProtKB-KW"/>
</dbReference>
<keyword evidence="6" id="KW-0653">Protein transport</keyword>
<dbReference type="InterPro" id="IPR011993">
    <property type="entry name" value="PH-like_dom_sf"/>
</dbReference>
<dbReference type="InterPro" id="IPR016159">
    <property type="entry name" value="Cullin_repeat-like_dom_sf"/>
</dbReference>
<evidence type="ECO:0000313" key="10">
    <source>
        <dbReference type="EMBL" id="KAF6045356.1"/>
    </source>
</evidence>
<feature type="domain" description="Exocyst component Exo84 C-terminal" evidence="9">
    <location>
        <begin position="531"/>
        <end position="736"/>
    </location>
</feature>
<comment type="subcellular location">
    <subcellularLocation>
        <location evidence="1">Cytoplasmic vesicle</location>
        <location evidence="1">Secretory vesicle</location>
    </subcellularLocation>
</comment>
<comment type="similarity">
    <text evidence="2">Belongs to the EXO84 family.</text>
</comment>
<organism evidence="10 11">
    <name type="scientific">Candida parapsilosis</name>
    <name type="common">Yeast</name>
    <dbReference type="NCBI Taxonomy" id="5480"/>
    <lineage>
        <taxon>Eukaryota</taxon>
        <taxon>Fungi</taxon>
        <taxon>Dikarya</taxon>
        <taxon>Ascomycota</taxon>
        <taxon>Saccharomycotina</taxon>
        <taxon>Pichiomycetes</taxon>
        <taxon>Debaryomycetaceae</taxon>
        <taxon>Candida/Lodderomyces clade</taxon>
        <taxon>Candida</taxon>
    </lineage>
</organism>
<dbReference type="InterPro" id="IPR042560">
    <property type="entry name" value="Exo84_C_2"/>
</dbReference>
<dbReference type="EMBL" id="JABWAB010000009">
    <property type="protein sequence ID" value="KAF6045356.1"/>
    <property type="molecule type" value="Genomic_DNA"/>
</dbReference>
<dbReference type="PANTHER" id="PTHR21426:SF12">
    <property type="entry name" value="EXOCYST COMPLEX COMPONENT 8"/>
    <property type="match status" value="1"/>
</dbReference>
<keyword evidence="7" id="KW-0175">Coiled coil</keyword>
<feature type="region of interest" description="Disordered" evidence="8">
    <location>
        <begin position="425"/>
        <end position="496"/>
    </location>
</feature>
<evidence type="ECO:0000256" key="7">
    <source>
        <dbReference type="SAM" id="Coils"/>
    </source>
</evidence>
<feature type="coiled-coil region" evidence="7">
    <location>
        <begin position="180"/>
        <end position="207"/>
    </location>
</feature>
<sequence>MNRGRNRQSRAVWKNQDGRANNPYAANNNLARTETNRSYLTMSGQDGANQRGATGPSSNSLQVPNPYGDMHNANGNQKQNRRYSIHYAAHQQHRRSFSQTGAAVAAAATGTGSGFGSSGAPQLPGLPTAPNALRGDDRPTTIEQKISKELGNGSAAEVDDYYKTLKKQNQIITRDIKENINQNQKNILELTKDLKETQEELVNMRVTAKDLFEVLDDFKDAAERRLKLEFDAPQQSQQQQQSPHSPTKQSSLRPTTNQKDRSSILVLEKMWAKEIQSLFKHVDGASKFIQPIPGRHVLAESGRWHEVNVGTWKPSNAGHLFILNDLILIATRKPLGGGSGGGVHSSDKSSAEGKGSKLQAIQCLPIIQVSLSQVKPPKSDNSLYFINIKTKSLSYVYSTDRYDHLVKIVDAFNKGKNEVVHAKRLENGAKNIDQNGDESKEEKRQLRESLRHSGSYNDGQGVVDDQSKRLSGPGGIASPTRTSNSHKRSSSDFVLDDISARVHSRNRSQDMGQTMKVANSSGKSSIFIEIKRVEDKLDDVDVHISQNEYVGAVELLDQIESKIRTIENKLNKQKVQSGGADMGDEALLLDVSKLKISNRKQDLIKNLLFDLQNNISRFPSRAIGDLLHLFDNLNELQTGIQAYLNSTSLYLSTMVSKLIVGLQGSTKVDVVNYLSNLVVVNVAIVKRTVGTYNTEVKAIIEQSPNSNNVDSSGLVDWCAEEFSKLFKQIKRHLYGTLLIVDNGGQLEQEDELGVSHTQYRIKDENLYAQFADVLENQLNELKTVGINVDFIFDSILNIKQTTTL</sequence>
<dbReference type="OrthoDB" id="642193at2759"/>
<comment type="caution">
    <text evidence="10">The sequence shown here is derived from an EMBL/GenBank/DDBJ whole genome shotgun (WGS) entry which is preliminary data.</text>
</comment>
<dbReference type="AlphaFoldDB" id="A0A8X7T8P8"/>
<keyword evidence="5" id="KW-0268">Exocytosis</keyword>
<proteinExistence type="inferred from homology"/>
<evidence type="ECO:0000256" key="5">
    <source>
        <dbReference type="ARBA" id="ARBA00022483"/>
    </source>
</evidence>
<dbReference type="InterPro" id="IPR042561">
    <property type="entry name" value="Exo84_C_1"/>
</dbReference>
<feature type="region of interest" description="Disordered" evidence="8">
    <location>
        <begin position="41"/>
        <end position="62"/>
    </location>
</feature>
<reference evidence="10" key="1">
    <citation type="submission" date="2020-03" db="EMBL/GenBank/DDBJ databases">
        <title>FDA dAtabase for Regulatory Grade micrObial Sequences (FDA-ARGOS): Supporting development and validation of Infectious Disease Dx tests.</title>
        <authorList>
            <person name="Campos J."/>
            <person name="Goldberg B."/>
            <person name="Tallon L."/>
            <person name="Sadzewicz L."/>
            <person name="Vavikolanu K."/>
            <person name="Mehta A."/>
            <person name="Aluvathingal J."/>
            <person name="Nadendla S."/>
            <person name="Nandy P."/>
            <person name="Geyer C."/>
            <person name="Yan Y."/>
            <person name="Sichtig H."/>
        </authorList>
    </citation>
    <scope>NUCLEOTIDE SEQUENCE [LARGE SCALE GENOMIC DNA]</scope>
    <source>
        <strain evidence="10">FDAARGOS_652</strain>
    </source>
</reference>
<feature type="compositionally biased region" description="Low complexity" evidence="8">
    <location>
        <begin position="233"/>
        <end position="251"/>
    </location>
</feature>
<evidence type="ECO:0000256" key="6">
    <source>
        <dbReference type="ARBA" id="ARBA00022927"/>
    </source>
</evidence>
<dbReference type="GO" id="GO:0000145">
    <property type="term" value="C:exocyst"/>
    <property type="evidence" value="ECO:0007669"/>
    <property type="project" value="InterPro"/>
</dbReference>
<dbReference type="Pfam" id="PF25345">
    <property type="entry name" value="PH_EXO84"/>
    <property type="match status" value="1"/>
</dbReference>
<dbReference type="GO" id="GO:0030133">
    <property type="term" value="C:transport vesicle"/>
    <property type="evidence" value="ECO:0007669"/>
    <property type="project" value="UniProtKB-SubCell"/>
</dbReference>
<protein>
    <recommendedName>
        <fullName evidence="3">Exocyst complex component EXO84</fullName>
    </recommendedName>
</protein>
<evidence type="ECO:0000259" key="9">
    <source>
        <dbReference type="Pfam" id="PF16528"/>
    </source>
</evidence>
<evidence type="ECO:0000256" key="4">
    <source>
        <dbReference type="ARBA" id="ARBA00022448"/>
    </source>
</evidence>
<dbReference type="Gene3D" id="2.30.29.30">
    <property type="entry name" value="Pleckstrin-homology domain (PH domain)/Phosphotyrosine-binding domain (PTB)"/>
    <property type="match status" value="1"/>
</dbReference>
<dbReference type="SUPFAM" id="SSF74788">
    <property type="entry name" value="Cullin repeat-like"/>
    <property type="match status" value="1"/>
</dbReference>
<feature type="region of interest" description="Disordered" evidence="8">
    <location>
        <begin position="1"/>
        <end position="26"/>
    </location>
</feature>
<feature type="region of interest" description="Disordered" evidence="8">
    <location>
        <begin position="230"/>
        <end position="259"/>
    </location>
</feature>
<dbReference type="Proteomes" id="UP000590412">
    <property type="component" value="Unassembled WGS sequence"/>
</dbReference>
<dbReference type="PANTHER" id="PTHR21426">
    <property type="entry name" value="EXOCYST COMPLEX COMPONENT 8"/>
    <property type="match status" value="1"/>
</dbReference>
<evidence type="ECO:0000313" key="11">
    <source>
        <dbReference type="Proteomes" id="UP000590412"/>
    </source>
</evidence>
<dbReference type="Pfam" id="PF16528">
    <property type="entry name" value="Exo84_C"/>
    <property type="match status" value="1"/>
</dbReference>
<keyword evidence="4" id="KW-0813">Transport</keyword>